<name>A0A0D3K165_EMIH1</name>
<reference evidence="2" key="2">
    <citation type="submission" date="2024-10" db="UniProtKB">
        <authorList>
            <consortium name="EnsemblProtists"/>
        </authorList>
    </citation>
    <scope>IDENTIFICATION</scope>
</reference>
<organism evidence="2 3">
    <name type="scientific">Emiliania huxleyi (strain CCMP1516)</name>
    <dbReference type="NCBI Taxonomy" id="280463"/>
    <lineage>
        <taxon>Eukaryota</taxon>
        <taxon>Haptista</taxon>
        <taxon>Haptophyta</taxon>
        <taxon>Prymnesiophyceae</taxon>
        <taxon>Isochrysidales</taxon>
        <taxon>Noelaerhabdaceae</taxon>
        <taxon>Emiliania</taxon>
    </lineage>
</organism>
<dbReference type="Proteomes" id="UP000013827">
    <property type="component" value="Unassembled WGS sequence"/>
</dbReference>
<dbReference type="STRING" id="2903.R1ESD1"/>
<dbReference type="HOGENOM" id="CLU_1177287_0_0_1"/>
<feature type="signal peptide" evidence="1">
    <location>
        <begin position="1"/>
        <end position="21"/>
    </location>
</feature>
<accession>A0A0D3K165</accession>
<evidence type="ECO:0000313" key="3">
    <source>
        <dbReference type="Proteomes" id="UP000013827"/>
    </source>
</evidence>
<reference evidence="3" key="1">
    <citation type="journal article" date="2013" name="Nature">
        <title>Pan genome of the phytoplankton Emiliania underpins its global distribution.</title>
        <authorList>
            <person name="Read B.A."/>
            <person name="Kegel J."/>
            <person name="Klute M.J."/>
            <person name="Kuo A."/>
            <person name="Lefebvre S.C."/>
            <person name="Maumus F."/>
            <person name="Mayer C."/>
            <person name="Miller J."/>
            <person name="Monier A."/>
            <person name="Salamov A."/>
            <person name="Young J."/>
            <person name="Aguilar M."/>
            <person name="Claverie J.M."/>
            <person name="Frickenhaus S."/>
            <person name="Gonzalez K."/>
            <person name="Herman E.K."/>
            <person name="Lin Y.C."/>
            <person name="Napier J."/>
            <person name="Ogata H."/>
            <person name="Sarno A.F."/>
            <person name="Shmutz J."/>
            <person name="Schroeder D."/>
            <person name="de Vargas C."/>
            <person name="Verret F."/>
            <person name="von Dassow P."/>
            <person name="Valentin K."/>
            <person name="Van de Peer Y."/>
            <person name="Wheeler G."/>
            <person name="Dacks J.B."/>
            <person name="Delwiche C.F."/>
            <person name="Dyhrman S.T."/>
            <person name="Glockner G."/>
            <person name="John U."/>
            <person name="Richards T."/>
            <person name="Worden A.Z."/>
            <person name="Zhang X."/>
            <person name="Grigoriev I.V."/>
            <person name="Allen A.E."/>
            <person name="Bidle K."/>
            <person name="Borodovsky M."/>
            <person name="Bowler C."/>
            <person name="Brownlee C."/>
            <person name="Cock J.M."/>
            <person name="Elias M."/>
            <person name="Gladyshev V.N."/>
            <person name="Groth M."/>
            <person name="Guda C."/>
            <person name="Hadaegh A."/>
            <person name="Iglesias-Rodriguez M.D."/>
            <person name="Jenkins J."/>
            <person name="Jones B.M."/>
            <person name="Lawson T."/>
            <person name="Leese F."/>
            <person name="Lindquist E."/>
            <person name="Lobanov A."/>
            <person name="Lomsadze A."/>
            <person name="Malik S.B."/>
            <person name="Marsh M.E."/>
            <person name="Mackinder L."/>
            <person name="Mock T."/>
            <person name="Mueller-Roeber B."/>
            <person name="Pagarete A."/>
            <person name="Parker M."/>
            <person name="Probert I."/>
            <person name="Quesneville H."/>
            <person name="Raines C."/>
            <person name="Rensing S.A."/>
            <person name="Riano-Pachon D.M."/>
            <person name="Richier S."/>
            <person name="Rokitta S."/>
            <person name="Shiraiwa Y."/>
            <person name="Soanes D.M."/>
            <person name="van der Giezen M."/>
            <person name="Wahlund T.M."/>
            <person name="Williams B."/>
            <person name="Wilson W."/>
            <person name="Wolfe G."/>
            <person name="Wurch L.L."/>
        </authorList>
    </citation>
    <scope>NUCLEOTIDE SEQUENCE</scope>
</reference>
<proteinExistence type="predicted"/>
<dbReference type="RefSeq" id="XP_005781929.1">
    <property type="nucleotide sequence ID" value="XM_005781872.1"/>
</dbReference>
<evidence type="ECO:0000256" key="1">
    <source>
        <dbReference type="SAM" id="SignalP"/>
    </source>
</evidence>
<dbReference type="EnsemblProtists" id="EOD29500">
    <property type="protein sequence ID" value="EOD29500"/>
    <property type="gene ID" value="EMIHUDRAFT_442756"/>
</dbReference>
<keyword evidence="3" id="KW-1185">Reference proteome</keyword>
<dbReference type="PaxDb" id="2903-EOD29500"/>
<evidence type="ECO:0000313" key="2">
    <source>
        <dbReference type="EnsemblProtists" id="EOD29500"/>
    </source>
</evidence>
<protein>
    <recommendedName>
        <fullName evidence="4">Plastid lipid-associated protein/fibrillin conserved domain-containing protein</fullName>
    </recommendedName>
</protein>
<feature type="chain" id="PRO_5044224055" description="Plastid lipid-associated protein/fibrillin conserved domain-containing protein" evidence="1">
    <location>
        <begin position="22"/>
        <end position="236"/>
    </location>
</feature>
<dbReference type="GeneID" id="17274773"/>
<evidence type="ECO:0008006" key="4">
    <source>
        <dbReference type="Google" id="ProtNLM"/>
    </source>
</evidence>
<keyword evidence="1" id="KW-0732">Signal</keyword>
<dbReference type="AlphaFoldDB" id="A0A0D3K165"/>
<sequence length="236" mass="24835">MGCLCMLRPASALLLLLPATSLRVGGLPKLFQRTASPVTAREAALVSLLSDAFSAREPPNEAAAVAAVRDLSSACVPFDAARFGDGLWITVYTCGAETPRWQRLAQSRASRLLPSPNVAGQRYSFSDNGGRVLNYAELVGAALHITAGGAFEAVDAAQRCPKDFSVQIDGGTVCVGGLTLALPISGPGYLRVLYTSPAIRILTSLTRSPDRWEDAGLVAVQLPAERVAPDWVAPCV</sequence>
<dbReference type="KEGG" id="ehx:EMIHUDRAFT_442756"/>
<dbReference type="eggNOG" id="ENOG502SDWK">
    <property type="taxonomic scope" value="Eukaryota"/>
</dbReference>